<protein>
    <submittedName>
        <fullName evidence="1">Uncharacterized protein</fullName>
    </submittedName>
</protein>
<comment type="caution">
    <text evidence="1">The sequence shown here is derived from an EMBL/GenBank/DDBJ whole genome shotgun (WGS) entry which is preliminary data.</text>
</comment>
<proteinExistence type="predicted"/>
<keyword evidence="2" id="KW-1185">Reference proteome</keyword>
<gene>
    <name evidence="1" type="ORF">GCM10011574_07210</name>
</gene>
<organism evidence="1 2">
    <name type="scientific">Microbispora bryophytorum</name>
    <dbReference type="NCBI Taxonomy" id="1460882"/>
    <lineage>
        <taxon>Bacteria</taxon>
        <taxon>Bacillati</taxon>
        <taxon>Actinomycetota</taxon>
        <taxon>Actinomycetes</taxon>
        <taxon>Streptosporangiales</taxon>
        <taxon>Streptosporangiaceae</taxon>
        <taxon>Microbispora</taxon>
    </lineage>
</organism>
<evidence type="ECO:0000313" key="1">
    <source>
        <dbReference type="EMBL" id="GGO00429.1"/>
    </source>
</evidence>
<evidence type="ECO:0000313" key="2">
    <source>
        <dbReference type="Proteomes" id="UP000653480"/>
    </source>
</evidence>
<name>A0A8H9GUX4_9ACTN</name>
<accession>A0A8H9GUX4</accession>
<dbReference type="RefSeq" id="WP_167748098.1">
    <property type="nucleotide sequence ID" value="NZ_BMMN01000001.1"/>
</dbReference>
<reference evidence="1" key="1">
    <citation type="journal article" date="2014" name="Int. J. Syst. Evol. Microbiol.">
        <title>Complete genome sequence of Corynebacterium casei LMG S-19264T (=DSM 44701T), isolated from a smear-ripened cheese.</title>
        <authorList>
            <consortium name="US DOE Joint Genome Institute (JGI-PGF)"/>
            <person name="Walter F."/>
            <person name="Albersmeier A."/>
            <person name="Kalinowski J."/>
            <person name="Ruckert C."/>
        </authorList>
    </citation>
    <scope>NUCLEOTIDE SEQUENCE</scope>
    <source>
        <strain evidence="1">CGMCC 4.7138</strain>
    </source>
</reference>
<dbReference type="EMBL" id="BMMN01000001">
    <property type="protein sequence ID" value="GGO00429.1"/>
    <property type="molecule type" value="Genomic_DNA"/>
</dbReference>
<reference evidence="1" key="2">
    <citation type="submission" date="2020-09" db="EMBL/GenBank/DDBJ databases">
        <authorList>
            <person name="Sun Q."/>
            <person name="Zhou Y."/>
        </authorList>
    </citation>
    <scope>NUCLEOTIDE SEQUENCE</scope>
    <source>
        <strain evidence="1">CGMCC 4.7138</strain>
    </source>
</reference>
<dbReference type="Proteomes" id="UP000653480">
    <property type="component" value="Unassembled WGS sequence"/>
</dbReference>
<sequence length="54" mass="6122">MRALIRRVADRMVDKVVPHAEARACGWEGYCKCVGGDIYLYYCGRCTYYAHAGC</sequence>
<dbReference type="AlphaFoldDB" id="A0A8H9GUX4"/>
<dbReference type="GeneID" id="97245945"/>